<dbReference type="InterPro" id="IPR000873">
    <property type="entry name" value="AMP-dep_synth/lig_dom"/>
</dbReference>
<evidence type="ECO:0000259" key="1">
    <source>
        <dbReference type="Pfam" id="PF00501"/>
    </source>
</evidence>
<reference evidence="2" key="1">
    <citation type="journal article" date="2014" name="Front. Microbiol.">
        <title>High frequency of phylogenetically diverse reductive dehalogenase-homologous genes in deep subseafloor sedimentary metagenomes.</title>
        <authorList>
            <person name="Kawai M."/>
            <person name="Futagami T."/>
            <person name="Toyoda A."/>
            <person name="Takaki Y."/>
            <person name="Nishi S."/>
            <person name="Hori S."/>
            <person name="Arai W."/>
            <person name="Tsubouchi T."/>
            <person name="Morono Y."/>
            <person name="Uchiyama I."/>
            <person name="Ito T."/>
            <person name="Fujiyama A."/>
            <person name="Inagaki F."/>
            <person name="Takami H."/>
        </authorList>
    </citation>
    <scope>NUCLEOTIDE SEQUENCE</scope>
    <source>
        <strain evidence="2">Expedition CK06-06</strain>
    </source>
</reference>
<organism evidence="2">
    <name type="scientific">marine sediment metagenome</name>
    <dbReference type="NCBI Taxonomy" id="412755"/>
    <lineage>
        <taxon>unclassified sequences</taxon>
        <taxon>metagenomes</taxon>
        <taxon>ecological metagenomes</taxon>
    </lineage>
</organism>
<comment type="caution">
    <text evidence="2">The sequence shown here is derived from an EMBL/GenBank/DDBJ whole genome shotgun (WGS) entry which is preliminary data.</text>
</comment>
<evidence type="ECO:0000313" key="2">
    <source>
        <dbReference type="EMBL" id="GAH31538.1"/>
    </source>
</evidence>
<protein>
    <recommendedName>
        <fullName evidence="1">AMP-dependent synthetase/ligase domain-containing protein</fullName>
    </recommendedName>
</protein>
<dbReference type="SUPFAM" id="SSF56801">
    <property type="entry name" value="Acetyl-CoA synthetase-like"/>
    <property type="match status" value="1"/>
</dbReference>
<feature type="non-terminal residue" evidence="2">
    <location>
        <position position="78"/>
    </location>
</feature>
<dbReference type="InterPro" id="IPR042099">
    <property type="entry name" value="ANL_N_sf"/>
</dbReference>
<sequence length="78" mass="8353">MKADPVTSRTLVEAFQSVAARRPDAIAIRSADGATTLTWRQYAERVRAIATGLAALGVVPGDTVALMLTNRPKGEFRP</sequence>
<accession>X1GEU9</accession>
<gene>
    <name evidence="2" type="ORF">S03H2_25167</name>
</gene>
<dbReference type="AlphaFoldDB" id="X1GEU9"/>
<name>X1GEU9_9ZZZZ</name>
<dbReference type="Pfam" id="PF00501">
    <property type="entry name" value="AMP-binding"/>
    <property type="match status" value="1"/>
</dbReference>
<feature type="domain" description="AMP-dependent synthetase/ligase" evidence="1">
    <location>
        <begin position="15"/>
        <end position="72"/>
    </location>
</feature>
<dbReference type="EMBL" id="BARU01014169">
    <property type="protein sequence ID" value="GAH31538.1"/>
    <property type="molecule type" value="Genomic_DNA"/>
</dbReference>
<proteinExistence type="predicted"/>
<dbReference type="Gene3D" id="3.40.50.12780">
    <property type="entry name" value="N-terminal domain of ligase-like"/>
    <property type="match status" value="1"/>
</dbReference>